<dbReference type="PANTHER" id="PTHR37316:SF3">
    <property type="entry name" value="TEICHOIC ACID GLYCEROL-PHOSPHATE TRANSFERASE"/>
    <property type="match status" value="1"/>
</dbReference>
<evidence type="ECO:0000256" key="4">
    <source>
        <dbReference type="ARBA" id="ARBA00022679"/>
    </source>
</evidence>
<dbReference type="InParanoid" id="A0A0R2FYA8"/>
<dbReference type="Pfam" id="PF04464">
    <property type="entry name" value="Glyphos_transf"/>
    <property type="match status" value="1"/>
</dbReference>
<dbReference type="InterPro" id="IPR007554">
    <property type="entry name" value="Glycerophosphate_synth"/>
</dbReference>
<dbReference type="OrthoDB" id="9804196at2"/>
<dbReference type="InterPro" id="IPR001296">
    <property type="entry name" value="Glyco_trans_1"/>
</dbReference>
<dbReference type="InterPro" id="IPR051612">
    <property type="entry name" value="Teichoic_Acid_Biosynth"/>
</dbReference>
<dbReference type="GO" id="GO:0019350">
    <property type="term" value="P:teichoic acid biosynthetic process"/>
    <property type="evidence" value="ECO:0007669"/>
    <property type="project" value="UniProtKB-KW"/>
</dbReference>
<dbReference type="Gene3D" id="3.40.50.2000">
    <property type="entry name" value="Glycogen Phosphorylase B"/>
    <property type="match status" value="2"/>
</dbReference>
<dbReference type="eggNOG" id="COG1887">
    <property type="taxonomic scope" value="Bacteria"/>
</dbReference>
<comment type="caution">
    <text evidence="8">The sequence shown here is derived from an EMBL/GenBank/DDBJ whole genome shotgun (WGS) entry which is preliminary data.</text>
</comment>
<evidence type="ECO:0000313" key="9">
    <source>
        <dbReference type="Proteomes" id="UP000051296"/>
    </source>
</evidence>
<gene>
    <name evidence="8" type="ORF">IV68_GL000239</name>
</gene>
<dbReference type="Gene3D" id="3.40.50.12580">
    <property type="match status" value="1"/>
</dbReference>
<dbReference type="STRING" id="1123500.GCA_000420365_00265"/>
<dbReference type="GO" id="GO:0005886">
    <property type="term" value="C:plasma membrane"/>
    <property type="evidence" value="ECO:0007669"/>
    <property type="project" value="UniProtKB-SubCell"/>
</dbReference>
<evidence type="ECO:0000256" key="5">
    <source>
        <dbReference type="ARBA" id="ARBA00022944"/>
    </source>
</evidence>
<reference evidence="8 9" key="1">
    <citation type="journal article" date="2015" name="Genome Announc.">
        <title>Expanding the biotechnology potential of lactobacilli through comparative genomics of 213 strains and associated genera.</title>
        <authorList>
            <person name="Sun Z."/>
            <person name="Harris H.M."/>
            <person name="McCann A."/>
            <person name="Guo C."/>
            <person name="Argimon S."/>
            <person name="Zhang W."/>
            <person name="Yang X."/>
            <person name="Jeffery I.B."/>
            <person name="Cooney J.C."/>
            <person name="Kagawa T.F."/>
            <person name="Liu W."/>
            <person name="Song Y."/>
            <person name="Salvetti E."/>
            <person name="Wrobel A."/>
            <person name="Rasinkangas P."/>
            <person name="Parkhill J."/>
            <person name="Rea M.C."/>
            <person name="O'Sullivan O."/>
            <person name="Ritari J."/>
            <person name="Douillard F.P."/>
            <person name="Paul Ross R."/>
            <person name="Yang R."/>
            <person name="Briner A.E."/>
            <person name="Felis G.E."/>
            <person name="de Vos W.M."/>
            <person name="Barrangou R."/>
            <person name="Klaenhammer T.R."/>
            <person name="Caufield P.W."/>
            <person name="Cui Y."/>
            <person name="Zhang H."/>
            <person name="O'Toole P.W."/>
        </authorList>
    </citation>
    <scope>NUCLEOTIDE SEQUENCE [LARGE SCALE GENOMIC DNA]</scope>
    <source>
        <strain evidence="8 9">DSM 20190</strain>
    </source>
</reference>
<accession>A0A0R2FYA8</accession>
<protein>
    <submittedName>
        <fullName evidence="8">Teichoic acid biosynthesis protein</fullName>
    </submittedName>
</protein>
<dbReference type="AlphaFoldDB" id="A0A0R2FYA8"/>
<dbReference type="eggNOG" id="COG0438">
    <property type="taxonomic scope" value="Bacteria"/>
</dbReference>
<evidence type="ECO:0000256" key="2">
    <source>
        <dbReference type="ARBA" id="ARBA00010488"/>
    </source>
</evidence>
<dbReference type="Pfam" id="PF00534">
    <property type="entry name" value="Glycos_transf_1"/>
    <property type="match status" value="1"/>
</dbReference>
<dbReference type="Proteomes" id="UP000051296">
    <property type="component" value="Unassembled WGS sequence"/>
</dbReference>
<dbReference type="SUPFAM" id="SSF53756">
    <property type="entry name" value="UDP-Glycosyltransferase/glycogen phosphorylase"/>
    <property type="match status" value="2"/>
</dbReference>
<dbReference type="EMBL" id="JQAX01000001">
    <property type="protein sequence ID" value="KRN33439.1"/>
    <property type="molecule type" value="Genomic_DNA"/>
</dbReference>
<feature type="domain" description="Glycosyl transferase family 1" evidence="7">
    <location>
        <begin position="693"/>
        <end position="830"/>
    </location>
</feature>
<proteinExistence type="inferred from homology"/>
<dbReference type="Gene3D" id="3.40.50.11820">
    <property type="match status" value="1"/>
</dbReference>
<keyword evidence="4" id="KW-0808">Transferase</keyword>
<dbReference type="PATRIC" id="fig|1123500.6.peg.237"/>
<evidence type="ECO:0000259" key="7">
    <source>
        <dbReference type="Pfam" id="PF00534"/>
    </source>
</evidence>
<comment type="subcellular location">
    <subcellularLocation>
        <location evidence="1">Cell membrane</location>
        <topology evidence="1">Peripheral membrane protein</topology>
    </subcellularLocation>
</comment>
<keyword evidence="9" id="KW-1185">Reference proteome</keyword>
<name>A0A0R2FYA8_9LACO</name>
<organism evidence="8 9">
    <name type="scientific">Weissella halotolerans DSM 20190</name>
    <dbReference type="NCBI Taxonomy" id="1123500"/>
    <lineage>
        <taxon>Bacteria</taxon>
        <taxon>Bacillati</taxon>
        <taxon>Bacillota</taxon>
        <taxon>Bacilli</taxon>
        <taxon>Lactobacillales</taxon>
        <taxon>Lactobacillaceae</taxon>
        <taxon>Weissella</taxon>
    </lineage>
</organism>
<dbReference type="RefSeq" id="WP_022791068.1">
    <property type="nucleotide sequence ID" value="NZ_ATUU01000001.1"/>
</dbReference>
<keyword evidence="5" id="KW-0777">Teichoic acid biosynthesis</keyword>
<dbReference type="GO" id="GO:0016757">
    <property type="term" value="F:glycosyltransferase activity"/>
    <property type="evidence" value="ECO:0007669"/>
    <property type="project" value="InterPro"/>
</dbReference>
<evidence type="ECO:0000256" key="1">
    <source>
        <dbReference type="ARBA" id="ARBA00004202"/>
    </source>
</evidence>
<evidence type="ECO:0000256" key="3">
    <source>
        <dbReference type="ARBA" id="ARBA00022475"/>
    </source>
</evidence>
<keyword evidence="6" id="KW-0472">Membrane</keyword>
<keyword evidence="3" id="KW-1003">Cell membrane</keyword>
<sequence>MNKLFYKTANKFNNGLRRVVRETSNFKLISRMYAAHYNKIAVREQTYFYETRDGQNFTDSPVQMLTYLLKTAPQAQHYITYQKDYLQEVKLAFELNGIDLTQTAQIHLVERDTADYVEALLSAKYLITDSTLQSFFVKKTDQVYINTWHGTPLKSMGYAMPEGNFDSWNVMRNFMMADYIVSPNQHTTNLLLTDYRLNGLYPGKIAEVGYPRNDVFFNQTSQARLRQYLVNHYQFANDKPTLVYAPTWKPDDLRRRPMEVALDYVNTYEQVRQQLGDRYNILMKVHPFVYNRIKKIDAVANFLVNDGINANDLLAVTDLLVTDFSSIFFDFLLTDKPIIFFNPDAEAYQKERGYYFPLESLPGPSFSNLTDLATYVKAGDFSQYQANYDDFKQRFVSHDHGHTTEKLMTLVSQDRSDDPAIVKAQLGKKKVLIYTGGMQNNGISAALINLVNHLDYERYDVSLLTADNRHDIAFYNNFNKLTDQVRVFVVRGESSYGWLKLFGKSLAEKYGRFPWMHALYSKKQAALNTSRLVGNQSFDVAIDFDSYVMNNGQWIAATDAKQTYNVLHNDMWLETHKKIDGQLKNPKTLHYLYFWRLFDKTLSVSEGTRKINDRKLGKYINRSGVLTNIIDADHIIALSKAQVTYKPLDISELRATVDMTNSADITAATFGHIDLDKRVASLHQPDPSRAARTFITNSRLSPEKNLDNLILAFIKLHARYPEVELKIFGNDVGHYAPLLYELVLEHQAQDYIHFYGYAENTFPAIAQADVFLLPSHTEGQSIALMEAMVLKKNIMASNVLANIELLANGSYGLLTEGNDEAALLAGLELMAAGRYTRLKDFDATQHNQLTLKQFDQLFKGE</sequence>
<evidence type="ECO:0000256" key="6">
    <source>
        <dbReference type="ARBA" id="ARBA00023136"/>
    </source>
</evidence>
<dbReference type="CDD" id="cd03811">
    <property type="entry name" value="GT4_GT28_WabH-like"/>
    <property type="match status" value="1"/>
</dbReference>
<dbReference type="InterPro" id="IPR043148">
    <property type="entry name" value="TagF_C"/>
</dbReference>
<dbReference type="PANTHER" id="PTHR37316">
    <property type="entry name" value="TEICHOIC ACID GLYCEROL-PHOSPHATE PRIMASE"/>
    <property type="match status" value="1"/>
</dbReference>
<evidence type="ECO:0000313" key="8">
    <source>
        <dbReference type="EMBL" id="KRN33439.1"/>
    </source>
</evidence>
<dbReference type="InterPro" id="IPR043149">
    <property type="entry name" value="TagF_N"/>
</dbReference>
<dbReference type="GO" id="GO:0047355">
    <property type="term" value="F:CDP-glycerol glycerophosphotransferase activity"/>
    <property type="evidence" value="ECO:0007669"/>
    <property type="project" value="InterPro"/>
</dbReference>
<comment type="similarity">
    <text evidence="2">Belongs to the CDP-glycerol glycerophosphotransferase family.</text>
</comment>